<organism evidence="1 2">
    <name type="scientific">Bacillus phage Kirov</name>
    <dbReference type="NCBI Taxonomy" id="2783539"/>
    <lineage>
        <taxon>Viruses</taxon>
        <taxon>Duplodnaviria</taxon>
        <taxon>Heunggongvirae</taxon>
        <taxon>Uroviricota</taxon>
        <taxon>Caudoviricetes</taxon>
        <taxon>Andregratiavirinae</taxon>
        <taxon>Kirovvirus</taxon>
        <taxon>Kirovvirus kirov</taxon>
    </lineage>
</organism>
<proteinExistence type="predicted"/>
<dbReference type="Proteomes" id="UP000594029">
    <property type="component" value="Segment"/>
</dbReference>
<gene>
    <name evidence="1" type="ORF">Kirov_190</name>
</gene>
<protein>
    <submittedName>
        <fullName evidence="1">Uncharacterized protein</fullName>
    </submittedName>
</protein>
<keyword evidence="2" id="KW-1185">Reference proteome</keyword>
<evidence type="ECO:0000313" key="2">
    <source>
        <dbReference type="Proteomes" id="UP000594029"/>
    </source>
</evidence>
<accession>A0A7U3NJY5</accession>
<sequence length="121" mass="14241">MRYVFYGRNETINYQPKSYHDDWYGVDVNTIGDYISNVTYTEFFRKDNVHAELKSGTSVDINGESIYITSIQYDLMDDSYKCYTEKVLSRKDGNMTEGEAYKKLEELKEKRKGFFKKLFGG</sequence>
<name>A0A7U3NJY5_9CAUD</name>
<dbReference type="EMBL" id="MW084976">
    <property type="protein sequence ID" value="QOV08389.1"/>
    <property type="molecule type" value="Genomic_DNA"/>
</dbReference>
<evidence type="ECO:0000313" key="1">
    <source>
        <dbReference type="EMBL" id="QOV08389.1"/>
    </source>
</evidence>
<reference evidence="1 2" key="1">
    <citation type="submission" date="2020-10" db="EMBL/GenBank/DDBJ databases">
        <authorList>
            <person name="Kazantseva O.A."/>
            <person name="Piligrimova E.G."/>
            <person name="Shadrin A.M."/>
        </authorList>
    </citation>
    <scope>NUCLEOTIDE SEQUENCE [LARGE SCALE GENOMIC DNA]</scope>
</reference>